<dbReference type="STRING" id="990268.JCM19235_2571"/>
<evidence type="ECO:0000313" key="2">
    <source>
        <dbReference type="Proteomes" id="UP000029228"/>
    </source>
</evidence>
<reference evidence="1 2" key="1">
    <citation type="submission" date="2014-09" db="EMBL/GenBank/DDBJ databases">
        <title>Vibrio maritimus JCM 19235. (C45) whole genome shotgun sequence.</title>
        <authorList>
            <person name="Sawabe T."/>
            <person name="Meirelles P."/>
            <person name="Nakanishi M."/>
            <person name="Sayaka M."/>
            <person name="Hattori M."/>
            <person name="Ohkuma M."/>
        </authorList>
    </citation>
    <scope>NUCLEOTIDE SEQUENCE [LARGE SCALE GENOMIC DNA]</scope>
    <source>
        <strain evidence="2">JCM19235</strain>
    </source>
</reference>
<gene>
    <name evidence="1" type="ORF">JCM19235_2571</name>
</gene>
<protein>
    <submittedName>
        <fullName evidence="1">Uncharacterized protein</fullName>
    </submittedName>
</protein>
<name>A0A090RX55_9VIBR</name>
<keyword evidence="2" id="KW-1185">Reference proteome</keyword>
<organism evidence="1 2">
    <name type="scientific">Vibrio maritimus</name>
    <dbReference type="NCBI Taxonomy" id="990268"/>
    <lineage>
        <taxon>Bacteria</taxon>
        <taxon>Pseudomonadati</taxon>
        <taxon>Pseudomonadota</taxon>
        <taxon>Gammaproteobacteria</taxon>
        <taxon>Vibrionales</taxon>
        <taxon>Vibrionaceae</taxon>
        <taxon>Vibrio</taxon>
    </lineage>
</organism>
<reference evidence="1 2" key="2">
    <citation type="submission" date="2014-09" db="EMBL/GenBank/DDBJ databases">
        <authorList>
            <consortium name="NBRP consortium"/>
            <person name="Sawabe T."/>
            <person name="Meirelles P."/>
            <person name="Nakanishi M."/>
            <person name="Sayaka M."/>
            <person name="Hattori M."/>
            <person name="Ohkuma M."/>
        </authorList>
    </citation>
    <scope>NUCLEOTIDE SEQUENCE [LARGE SCALE GENOMIC DNA]</scope>
    <source>
        <strain evidence="2">JCM19235</strain>
    </source>
</reference>
<evidence type="ECO:0000313" key="1">
    <source>
        <dbReference type="EMBL" id="GAL19148.1"/>
    </source>
</evidence>
<sequence>MSAHAGSDAAWRIHAPLEDWYIKDTLRYCTYQTEDVRFYVVQREAEPCEEEAVGDIEPPKQVKKPTLKVPRRWKDIR</sequence>
<dbReference type="OrthoDB" id="5880304at2"/>
<dbReference type="EMBL" id="BBMR01000003">
    <property type="protein sequence ID" value="GAL19148.1"/>
    <property type="molecule type" value="Genomic_DNA"/>
</dbReference>
<dbReference type="AlphaFoldDB" id="A0A090RX55"/>
<dbReference type="Proteomes" id="UP000029228">
    <property type="component" value="Unassembled WGS sequence"/>
</dbReference>
<proteinExistence type="predicted"/>
<comment type="caution">
    <text evidence="1">The sequence shown here is derived from an EMBL/GenBank/DDBJ whole genome shotgun (WGS) entry which is preliminary data.</text>
</comment>
<accession>A0A090RX55</accession>